<keyword evidence="5" id="KW-1185">Reference proteome</keyword>
<keyword evidence="1" id="KW-0472">Membrane</keyword>
<protein>
    <submittedName>
        <fullName evidence="3">ABC-type uncharacterized transport system permease subunit</fullName>
    </submittedName>
</protein>
<evidence type="ECO:0000313" key="3">
    <source>
        <dbReference type="EMBL" id="MBB5378412.1"/>
    </source>
</evidence>
<gene>
    <name evidence="2" type="ORF">GCM10017781_39200</name>
    <name evidence="3" type="ORF">HNQ07_003918</name>
</gene>
<evidence type="ECO:0000313" key="5">
    <source>
        <dbReference type="Proteomes" id="UP000619376"/>
    </source>
</evidence>
<reference evidence="2" key="1">
    <citation type="journal article" date="2014" name="Int. J. Syst. Evol. Microbiol.">
        <title>Complete genome of a new Firmicutes species belonging to the dominant human colonic microbiota ('Ruminococcus bicirculans') reveals two chromosomes and a selective capacity to utilize plant glucans.</title>
        <authorList>
            <consortium name="NISC Comparative Sequencing Program"/>
            <person name="Wegmann U."/>
            <person name="Louis P."/>
            <person name="Goesmann A."/>
            <person name="Henrissat B."/>
            <person name="Duncan S.H."/>
            <person name="Flint H.J."/>
        </authorList>
    </citation>
    <scope>NUCLEOTIDE SEQUENCE</scope>
    <source>
        <strain evidence="2">CGMCC 1.18437</strain>
    </source>
</reference>
<sequence>MKLDVSRAVLGPVGLAIGFALYAGAGRVDEPWRSVLVGAMFALLGGAAFAYARGERWIQGLGIVLIAYGLLRATVLR</sequence>
<feature type="transmembrane region" description="Helical" evidence="1">
    <location>
        <begin position="6"/>
        <end position="25"/>
    </location>
</feature>
<feature type="transmembrane region" description="Helical" evidence="1">
    <location>
        <begin position="32"/>
        <end position="51"/>
    </location>
</feature>
<feature type="transmembrane region" description="Helical" evidence="1">
    <location>
        <begin position="57"/>
        <end position="75"/>
    </location>
</feature>
<dbReference type="Proteomes" id="UP000619376">
    <property type="component" value="Unassembled WGS sequence"/>
</dbReference>
<dbReference type="Proteomes" id="UP000539473">
    <property type="component" value="Unassembled WGS sequence"/>
</dbReference>
<evidence type="ECO:0000256" key="1">
    <source>
        <dbReference type="SAM" id="Phobius"/>
    </source>
</evidence>
<reference evidence="3 4" key="3">
    <citation type="submission" date="2020-08" db="EMBL/GenBank/DDBJ databases">
        <title>Genomic Encyclopedia of Type Strains, Phase IV (KMG-IV): sequencing the most valuable type-strain genomes for metagenomic binning, comparative biology and taxonomic classification.</title>
        <authorList>
            <person name="Goeker M."/>
        </authorList>
    </citation>
    <scope>NUCLEOTIDE SEQUENCE [LARGE SCALE GENOMIC DNA]</scope>
    <source>
        <strain evidence="3 4">DSM 27521</strain>
    </source>
</reference>
<keyword evidence="1" id="KW-1133">Transmembrane helix</keyword>
<proteinExistence type="predicted"/>
<accession>A0A7W8NTP4</accession>
<dbReference type="EMBL" id="JACHFK010000012">
    <property type="protein sequence ID" value="MBB5378412.1"/>
    <property type="molecule type" value="Genomic_DNA"/>
</dbReference>
<name>A0A7W8NTP4_9DEIO</name>
<dbReference type="AlphaFoldDB" id="A0A7W8NTP4"/>
<reference evidence="2" key="4">
    <citation type="submission" date="2024-05" db="EMBL/GenBank/DDBJ databases">
        <authorList>
            <person name="Sun Q."/>
            <person name="Zhou Y."/>
        </authorList>
    </citation>
    <scope>NUCLEOTIDE SEQUENCE</scope>
    <source>
        <strain evidence="2">CGMCC 1.18437</strain>
    </source>
</reference>
<dbReference type="EMBL" id="BNAJ01000013">
    <property type="protein sequence ID" value="GHF59144.1"/>
    <property type="molecule type" value="Genomic_DNA"/>
</dbReference>
<organism evidence="3 4">
    <name type="scientific">Deinococcus metalli</name>
    <dbReference type="NCBI Taxonomy" id="1141878"/>
    <lineage>
        <taxon>Bacteria</taxon>
        <taxon>Thermotogati</taxon>
        <taxon>Deinococcota</taxon>
        <taxon>Deinococci</taxon>
        <taxon>Deinococcales</taxon>
        <taxon>Deinococcaceae</taxon>
        <taxon>Deinococcus</taxon>
    </lineage>
</organism>
<keyword evidence="1" id="KW-0812">Transmembrane</keyword>
<evidence type="ECO:0000313" key="4">
    <source>
        <dbReference type="Proteomes" id="UP000539473"/>
    </source>
</evidence>
<evidence type="ECO:0000313" key="2">
    <source>
        <dbReference type="EMBL" id="GHF59144.1"/>
    </source>
</evidence>
<dbReference type="RefSeq" id="WP_184114885.1">
    <property type="nucleotide sequence ID" value="NZ_BNAJ01000013.1"/>
</dbReference>
<reference evidence="5" key="2">
    <citation type="journal article" date="2019" name="Int. J. Syst. Evol. Microbiol.">
        <title>The Global Catalogue of Microorganisms (GCM) 10K type strain sequencing project: providing services to taxonomists for standard genome sequencing and annotation.</title>
        <authorList>
            <consortium name="The Broad Institute Genomics Platform"/>
            <consortium name="The Broad Institute Genome Sequencing Center for Infectious Disease"/>
            <person name="Wu L."/>
            <person name="Ma J."/>
        </authorList>
    </citation>
    <scope>NUCLEOTIDE SEQUENCE [LARGE SCALE GENOMIC DNA]</scope>
    <source>
        <strain evidence="5">CGMCC 1.18437</strain>
    </source>
</reference>
<comment type="caution">
    <text evidence="3">The sequence shown here is derived from an EMBL/GenBank/DDBJ whole genome shotgun (WGS) entry which is preliminary data.</text>
</comment>